<protein>
    <submittedName>
        <fullName evidence="2">Uncharacterized protein</fullName>
    </submittedName>
</protein>
<sequence length="184" mass="19565">MKILVFVLICFVTFFCVGAFSLQQQQQFVSEEGDVIVEEGNNQINKHIRNKRFLFGNDQSSASGYSNYGGGNSGYGGGYNGYNGGGGYSSRGNSGYAGGYNGGGGYSSSNGYSGNGLGYSNFGSGLSNSGGGYNGGIGYGNIGGVDGYYGENLNYFPYGTRTYPIRGFRIIRNSYGERLAYPYY</sequence>
<evidence type="ECO:0000313" key="2">
    <source>
        <dbReference type="WBParaSite" id="PS1159_v2.g4933.t1"/>
    </source>
</evidence>
<evidence type="ECO:0000313" key="1">
    <source>
        <dbReference type="Proteomes" id="UP000887580"/>
    </source>
</evidence>
<accession>A0AC35GGX2</accession>
<proteinExistence type="predicted"/>
<reference evidence="2" key="1">
    <citation type="submission" date="2022-11" db="UniProtKB">
        <authorList>
            <consortium name="WormBaseParasite"/>
        </authorList>
    </citation>
    <scope>IDENTIFICATION</scope>
</reference>
<organism evidence="1 2">
    <name type="scientific">Panagrolaimus sp. PS1159</name>
    <dbReference type="NCBI Taxonomy" id="55785"/>
    <lineage>
        <taxon>Eukaryota</taxon>
        <taxon>Metazoa</taxon>
        <taxon>Ecdysozoa</taxon>
        <taxon>Nematoda</taxon>
        <taxon>Chromadorea</taxon>
        <taxon>Rhabditida</taxon>
        <taxon>Tylenchina</taxon>
        <taxon>Panagrolaimomorpha</taxon>
        <taxon>Panagrolaimoidea</taxon>
        <taxon>Panagrolaimidae</taxon>
        <taxon>Panagrolaimus</taxon>
    </lineage>
</organism>
<name>A0AC35GGX2_9BILA</name>
<dbReference type="Proteomes" id="UP000887580">
    <property type="component" value="Unplaced"/>
</dbReference>
<dbReference type="WBParaSite" id="PS1159_v2.g4933.t1">
    <property type="protein sequence ID" value="PS1159_v2.g4933.t1"/>
    <property type="gene ID" value="PS1159_v2.g4933"/>
</dbReference>